<dbReference type="PANTHER" id="PTHR31683">
    <property type="entry name" value="PECTATE LYASE 18-RELATED"/>
    <property type="match status" value="1"/>
</dbReference>
<feature type="region of interest" description="Disordered" evidence="4">
    <location>
        <begin position="158"/>
        <end position="198"/>
    </location>
</feature>
<evidence type="ECO:0000256" key="5">
    <source>
        <dbReference type="SAM" id="SignalP"/>
    </source>
</evidence>
<dbReference type="Gene3D" id="2.160.20.10">
    <property type="entry name" value="Single-stranded right-handed beta-helix, Pectin lyase-like"/>
    <property type="match status" value="1"/>
</dbReference>
<reference evidence="7 8" key="1">
    <citation type="submission" date="2023-07" db="EMBL/GenBank/DDBJ databases">
        <title>Sorghum-associated microbial communities from plants grown in Nebraska, USA.</title>
        <authorList>
            <person name="Schachtman D."/>
        </authorList>
    </citation>
    <scope>NUCLEOTIDE SEQUENCE [LARGE SCALE GENOMIC DNA]</scope>
    <source>
        <strain evidence="7 8">BE190</strain>
    </source>
</reference>
<proteinExistence type="inferred from homology"/>
<keyword evidence="3" id="KW-0964">Secreted</keyword>
<dbReference type="EC" id="4.2.2.2" evidence="7"/>
<dbReference type="Proteomes" id="UP001253595">
    <property type="component" value="Unassembled WGS sequence"/>
</dbReference>
<dbReference type="Gene3D" id="2.60.120.260">
    <property type="entry name" value="Galactose-binding domain-like"/>
    <property type="match status" value="1"/>
</dbReference>
<comment type="similarity">
    <text evidence="3">Belongs to the polysaccharide lyase 1 family.</text>
</comment>
<dbReference type="SUPFAM" id="SSF51126">
    <property type="entry name" value="Pectin lyase-like"/>
    <property type="match status" value="1"/>
</dbReference>
<sequence>MFTKIASVAVLALAFTSISSLVSAAVTIQENDPGFCSYDGIISTANNGYTGAGYVDINNSGGQGINYQINVPASGSYSISFRYANVGSTSAGLTVNGSSGSLSFPRTASLSTWSTVTKNINLMAGANQLRLRATGSQEIANIDSLTVGGNAVAGNCGAASSVPNSSAPSSVASVQSSSRVSSSSPSSNSSTPILSSSRSSVQSVSSSSASSIPISETPDFSLTGFATVPALGVPTTTGGAGGAVVRVTTFEQLQTYITASEPYVIQVEGTIQPPTGYVKFNVASNKTIVGVGNTAILRQIGFRVGGTTGCLEAYNTSNTYVSNVVIRNLTFRDVYDAGSNPDADGVTVECFSHHVWVDHNTFIYSAPNSTLAGRIDGAVDVKRGGDWVTVSWNHFYHYNKTMLLGHVDSNAVQDSGRLHVTYHHNYFENTYQRHPRVRFGKAHVYNNYFFNDRTGPSRQISYIALAGPEAELYLEANNIYVDSGELYVVSEDSEQSAKVTFTNDNIVKLFNPNAEWILHVDNGLAFNPRNFYQYTINSASVLPILVPTYAGAGKIDVAKD</sequence>
<dbReference type="SMART" id="SM00606">
    <property type="entry name" value="CBD_IV"/>
    <property type="match status" value="1"/>
</dbReference>
<evidence type="ECO:0000259" key="6">
    <source>
        <dbReference type="PROSITE" id="PS51175"/>
    </source>
</evidence>
<dbReference type="RefSeq" id="WP_310075240.1">
    <property type="nucleotide sequence ID" value="NZ_JAVDVX010000007.1"/>
</dbReference>
<evidence type="ECO:0000313" key="8">
    <source>
        <dbReference type="Proteomes" id="UP001253595"/>
    </source>
</evidence>
<dbReference type="GO" id="GO:0030570">
    <property type="term" value="F:pectate lyase activity"/>
    <property type="evidence" value="ECO:0007669"/>
    <property type="project" value="UniProtKB-EC"/>
</dbReference>
<comment type="subcellular location">
    <subcellularLocation>
        <location evidence="3">Secreted</location>
    </subcellularLocation>
</comment>
<dbReference type="InterPro" id="IPR006584">
    <property type="entry name" value="Cellulose-bd_IV"/>
</dbReference>
<dbReference type="Pfam" id="PF00544">
    <property type="entry name" value="Pectate_lyase_4"/>
    <property type="match status" value="1"/>
</dbReference>
<keyword evidence="1 5" id="KW-0732">Signal</keyword>
<feature type="signal peptide" evidence="5">
    <location>
        <begin position="1"/>
        <end position="24"/>
    </location>
</feature>
<evidence type="ECO:0000256" key="2">
    <source>
        <dbReference type="ARBA" id="ARBA00023239"/>
    </source>
</evidence>
<dbReference type="SMART" id="SM00656">
    <property type="entry name" value="Amb_all"/>
    <property type="match status" value="1"/>
</dbReference>
<evidence type="ECO:0000313" key="7">
    <source>
        <dbReference type="EMBL" id="MDR7091683.1"/>
    </source>
</evidence>
<dbReference type="PANTHER" id="PTHR31683:SF18">
    <property type="entry name" value="PECTATE LYASE 21-RELATED"/>
    <property type="match status" value="1"/>
</dbReference>
<evidence type="ECO:0000256" key="3">
    <source>
        <dbReference type="RuleBase" id="RU361173"/>
    </source>
</evidence>
<keyword evidence="3" id="KW-0624">Polysaccharide degradation</keyword>
<dbReference type="PROSITE" id="PS51175">
    <property type="entry name" value="CBM6"/>
    <property type="match status" value="1"/>
</dbReference>
<dbReference type="Pfam" id="PF03422">
    <property type="entry name" value="CBM_6"/>
    <property type="match status" value="1"/>
</dbReference>
<organism evidence="7 8">
    <name type="scientific">Cellvibrio fibrivorans</name>
    <dbReference type="NCBI Taxonomy" id="126350"/>
    <lineage>
        <taxon>Bacteria</taxon>
        <taxon>Pseudomonadati</taxon>
        <taxon>Pseudomonadota</taxon>
        <taxon>Gammaproteobacteria</taxon>
        <taxon>Cellvibrionales</taxon>
        <taxon>Cellvibrionaceae</taxon>
        <taxon>Cellvibrio</taxon>
    </lineage>
</organism>
<dbReference type="InterPro" id="IPR002022">
    <property type="entry name" value="Pec_lyase"/>
</dbReference>
<dbReference type="InterPro" id="IPR045032">
    <property type="entry name" value="PEL"/>
</dbReference>
<feature type="domain" description="CBM6" evidence="6">
    <location>
        <begin position="26"/>
        <end position="148"/>
    </location>
</feature>
<keyword evidence="2 3" id="KW-0456">Lyase</keyword>
<accession>A0ABU1V2J9</accession>
<dbReference type="InterPro" id="IPR008979">
    <property type="entry name" value="Galactose-bd-like_sf"/>
</dbReference>
<dbReference type="InterPro" id="IPR005084">
    <property type="entry name" value="CBM6"/>
</dbReference>
<keyword evidence="3" id="KW-0119">Carbohydrate metabolism</keyword>
<comment type="caution">
    <text evidence="7">The sequence shown here is derived from an EMBL/GenBank/DDBJ whole genome shotgun (WGS) entry which is preliminary data.</text>
</comment>
<dbReference type="InterPro" id="IPR011050">
    <property type="entry name" value="Pectin_lyase_fold/virulence"/>
</dbReference>
<keyword evidence="8" id="KW-1185">Reference proteome</keyword>
<protein>
    <submittedName>
        <fullName evidence="7">Pectate lyase</fullName>
        <ecNumber evidence="7">4.2.2.2</ecNumber>
    </submittedName>
</protein>
<dbReference type="InterPro" id="IPR012334">
    <property type="entry name" value="Pectin_lyas_fold"/>
</dbReference>
<dbReference type="CDD" id="cd04082">
    <property type="entry name" value="CBM35_pectate_lyase-like"/>
    <property type="match status" value="1"/>
</dbReference>
<dbReference type="SUPFAM" id="SSF49785">
    <property type="entry name" value="Galactose-binding domain-like"/>
    <property type="match status" value="1"/>
</dbReference>
<gene>
    <name evidence="7" type="ORF">J2X05_003718</name>
</gene>
<evidence type="ECO:0000256" key="1">
    <source>
        <dbReference type="ARBA" id="ARBA00022729"/>
    </source>
</evidence>
<dbReference type="EMBL" id="JAVDVX010000007">
    <property type="protein sequence ID" value="MDR7091683.1"/>
    <property type="molecule type" value="Genomic_DNA"/>
</dbReference>
<name>A0ABU1V2J9_9GAMM</name>
<evidence type="ECO:0000256" key="4">
    <source>
        <dbReference type="SAM" id="MobiDB-lite"/>
    </source>
</evidence>
<feature type="chain" id="PRO_5045450071" evidence="5">
    <location>
        <begin position="25"/>
        <end position="560"/>
    </location>
</feature>